<feature type="transmembrane region" description="Helical" evidence="1">
    <location>
        <begin position="48"/>
        <end position="71"/>
    </location>
</feature>
<evidence type="ECO:0000313" key="3">
    <source>
        <dbReference type="Proteomes" id="UP000053923"/>
    </source>
</evidence>
<keyword evidence="3" id="KW-1185">Reference proteome</keyword>
<dbReference type="AlphaFoldDB" id="A0A101J5S9"/>
<feature type="transmembrane region" description="Helical" evidence="1">
    <location>
        <begin position="277"/>
        <end position="293"/>
    </location>
</feature>
<gene>
    <name evidence="2" type="ORF">ADL12_48560</name>
</gene>
<feature type="transmembrane region" description="Helical" evidence="1">
    <location>
        <begin position="135"/>
        <end position="153"/>
    </location>
</feature>
<keyword evidence="1" id="KW-0472">Membrane</keyword>
<comment type="caution">
    <text evidence="2">The sequence shown here is derived from an EMBL/GenBank/DDBJ whole genome shotgun (WGS) entry which is preliminary data.</text>
</comment>
<sequence>MLAAYTGFRLPSLWSVTLQTTSLADGFHRRFLVATVLHPFAEWAGNAYWFHAAFSFGVLALLLAVIVTTVVRATTPVRRWLPVAFFLHPAGGYLFHEVGYLDQVLFLLLFVALWLGRRGRWCTATLVMTLAPTTHEISALTVIPVWLLAVWHSSLPTRTALAASILPVAVNALVFAAPPAAPGAREHLITRISEGGWNWRADALALFFRTQAESWSAYDPWNIALFLTPLVLVVIVVTAVVIGPGHDARSWVTRSLAVGASGAPFLLSFGGWDQHRWAFLLCVNLVLVAWVWCDGRENMKRAVVALGLGLLLITHTPMDYFDGFKSVPLTGTAFRSYGQVAHPDPQGGPFDMPLRW</sequence>
<name>A0A101J5S9_9ACTN</name>
<keyword evidence="1" id="KW-0812">Transmembrane</keyword>
<evidence type="ECO:0000313" key="2">
    <source>
        <dbReference type="EMBL" id="KUL20631.1"/>
    </source>
</evidence>
<evidence type="ECO:0008006" key="4">
    <source>
        <dbReference type="Google" id="ProtNLM"/>
    </source>
</evidence>
<proteinExistence type="predicted"/>
<feature type="transmembrane region" description="Helical" evidence="1">
    <location>
        <begin position="92"/>
        <end position="115"/>
    </location>
</feature>
<keyword evidence="1" id="KW-1133">Transmembrane helix</keyword>
<accession>A0A101J5S9</accession>
<reference evidence="3" key="1">
    <citation type="submission" date="2015-10" db="EMBL/GenBank/DDBJ databases">
        <authorList>
            <person name="Ju K.-S."/>
            <person name="Doroghazi J.R."/>
            <person name="Metcalf W.W."/>
        </authorList>
    </citation>
    <scope>NUCLEOTIDE SEQUENCE [LARGE SCALE GENOMIC DNA]</scope>
    <source>
        <strain evidence="3">NRRL 3151</strain>
    </source>
</reference>
<feature type="transmembrane region" description="Helical" evidence="1">
    <location>
        <begin position="160"/>
        <end position="181"/>
    </location>
</feature>
<evidence type="ECO:0000256" key="1">
    <source>
        <dbReference type="SAM" id="Phobius"/>
    </source>
</evidence>
<feature type="transmembrane region" description="Helical" evidence="1">
    <location>
        <begin position="251"/>
        <end position="271"/>
    </location>
</feature>
<organism evidence="2 3">
    <name type="scientific">Streptomyces regalis</name>
    <dbReference type="NCBI Taxonomy" id="68262"/>
    <lineage>
        <taxon>Bacteria</taxon>
        <taxon>Bacillati</taxon>
        <taxon>Actinomycetota</taxon>
        <taxon>Actinomycetes</taxon>
        <taxon>Kitasatosporales</taxon>
        <taxon>Streptomycetaceae</taxon>
        <taxon>Streptomyces</taxon>
    </lineage>
</organism>
<feature type="transmembrane region" description="Helical" evidence="1">
    <location>
        <begin position="223"/>
        <end position="244"/>
    </location>
</feature>
<protein>
    <recommendedName>
        <fullName evidence="4">DUF2029 domain-containing protein</fullName>
    </recommendedName>
</protein>
<dbReference type="Proteomes" id="UP000053923">
    <property type="component" value="Unassembled WGS sequence"/>
</dbReference>
<dbReference type="EMBL" id="LLZG01000421">
    <property type="protein sequence ID" value="KUL20631.1"/>
    <property type="molecule type" value="Genomic_DNA"/>
</dbReference>